<keyword evidence="5" id="KW-0378">Hydrolase</keyword>
<keyword evidence="3" id="KW-0227">DNA damage</keyword>
<comment type="caution">
    <text evidence="8">The sequence shown here is derived from an EMBL/GenBank/DDBJ whole genome shotgun (WGS) entry which is preliminary data.</text>
</comment>
<gene>
    <name evidence="8" type="primary">uvsE</name>
    <name evidence="8" type="ORF">MU1_45420</name>
</gene>
<dbReference type="PANTHER" id="PTHR31290:SF5">
    <property type="entry name" value="UV-DAMAGE ENDONUCLEASE"/>
    <property type="match status" value="1"/>
</dbReference>
<evidence type="ECO:0000313" key="8">
    <source>
        <dbReference type="EMBL" id="GLX70196.1"/>
    </source>
</evidence>
<dbReference type="SUPFAM" id="SSF51658">
    <property type="entry name" value="Xylose isomerase-like"/>
    <property type="match status" value="1"/>
</dbReference>
<dbReference type="PANTHER" id="PTHR31290">
    <property type="entry name" value="UV-DAMAGE ENDONUCLEASE"/>
    <property type="match status" value="1"/>
</dbReference>
<dbReference type="EMBL" id="BSSQ01000018">
    <property type="protein sequence ID" value="GLX70196.1"/>
    <property type="molecule type" value="Genomic_DNA"/>
</dbReference>
<reference evidence="8 9" key="1">
    <citation type="submission" date="2023-03" db="EMBL/GenBank/DDBJ databases">
        <title>Draft genome sequence of the bacteria which degrade cell wall of Tricholomamatutake.</title>
        <authorList>
            <person name="Konishi Y."/>
            <person name="Fukuta Y."/>
            <person name="Shirasaka N."/>
        </authorList>
    </citation>
    <scope>NUCLEOTIDE SEQUENCE [LARGE SCALE GENOMIC DNA]</scope>
    <source>
        <strain evidence="9">mu1</strain>
    </source>
</reference>
<evidence type="ECO:0000256" key="5">
    <source>
        <dbReference type="ARBA" id="ARBA00022801"/>
    </source>
</evidence>
<evidence type="ECO:0000256" key="3">
    <source>
        <dbReference type="ARBA" id="ARBA00022763"/>
    </source>
</evidence>
<dbReference type="Proteomes" id="UP001157114">
    <property type="component" value="Unassembled WGS sequence"/>
</dbReference>
<keyword evidence="2 8" id="KW-0255">Endonuclease</keyword>
<accession>A0ABQ6GLH1</accession>
<evidence type="ECO:0000313" key="9">
    <source>
        <dbReference type="Proteomes" id="UP001157114"/>
    </source>
</evidence>
<evidence type="ECO:0000256" key="7">
    <source>
        <dbReference type="SAM" id="MobiDB-lite"/>
    </source>
</evidence>
<evidence type="ECO:0000256" key="2">
    <source>
        <dbReference type="ARBA" id="ARBA00022759"/>
    </source>
</evidence>
<evidence type="ECO:0000256" key="6">
    <source>
        <dbReference type="ARBA" id="ARBA00023204"/>
    </source>
</evidence>
<evidence type="ECO:0000256" key="4">
    <source>
        <dbReference type="ARBA" id="ARBA00022769"/>
    </source>
</evidence>
<proteinExistence type="predicted"/>
<dbReference type="NCBIfam" id="TIGR00629">
    <property type="entry name" value="uvde"/>
    <property type="match status" value="1"/>
</dbReference>
<evidence type="ECO:0000256" key="1">
    <source>
        <dbReference type="ARBA" id="ARBA00022722"/>
    </source>
</evidence>
<sequence>MIVRFGFVAMSMILENASPSRTMTFANFSKLNDREAGLRKIERIAEENLRSTLRVMKHANAHDIHMYRFSSKLIPLSTHNELADWDPFPALKPAMKEIGDFAKKTGMRTSFHPDHFCVFSTNRPDVLVNSERDLEYHIRMLEAMELPETSKCNIHMGGAYGDKKLSAERFVQQFGALSERHKQRVTLENDDKTFDVRETLAAAEAVGVPMVLDIHHHAVNSGDITMDELSAGLWPRIARTWSIEEQRLGLEAGELPPKIHASSPKSLSDPRGHADYLEPEPLLQFLRSVASATPRIDCMLEAKQKDASLLKLMEDIKEIAASGNGIRFLDGSTIEIEP</sequence>
<organism evidence="8 9">
    <name type="scientific">Paenibacillus glycanilyticus</name>
    <dbReference type="NCBI Taxonomy" id="126569"/>
    <lineage>
        <taxon>Bacteria</taxon>
        <taxon>Bacillati</taxon>
        <taxon>Bacillota</taxon>
        <taxon>Bacilli</taxon>
        <taxon>Bacillales</taxon>
        <taxon>Paenibacillaceae</taxon>
        <taxon>Paenibacillus</taxon>
    </lineage>
</organism>
<dbReference type="InterPro" id="IPR004601">
    <property type="entry name" value="UvdE"/>
</dbReference>
<dbReference type="GO" id="GO:0004519">
    <property type="term" value="F:endonuclease activity"/>
    <property type="evidence" value="ECO:0007669"/>
    <property type="project" value="UniProtKB-KW"/>
</dbReference>
<name>A0ABQ6GLH1_9BACL</name>
<protein>
    <submittedName>
        <fullName evidence="8">UV damage endonuclease UvsE</fullName>
    </submittedName>
</protein>
<feature type="region of interest" description="Disordered" evidence="7">
    <location>
        <begin position="254"/>
        <end position="273"/>
    </location>
</feature>
<keyword evidence="1" id="KW-0540">Nuclease</keyword>
<keyword evidence="9" id="KW-1185">Reference proteome</keyword>
<dbReference type="Gene3D" id="3.20.20.150">
    <property type="entry name" value="Divalent-metal-dependent TIM barrel enzymes"/>
    <property type="match status" value="1"/>
</dbReference>
<dbReference type="InterPro" id="IPR036237">
    <property type="entry name" value="Xyl_isomerase-like_sf"/>
</dbReference>
<keyword evidence="6" id="KW-0234">DNA repair</keyword>
<dbReference type="Pfam" id="PF03851">
    <property type="entry name" value="UvdE"/>
    <property type="match status" value="1"/>
</dbReference>
<dbReference type="RefSeq" id="WP_284240965.1">
    <property type="nucleotide sequence ID" value="NZ_BSSQ01000018.1"/>
</dbReference>
<keyword evidence="4" id="KW-0228">DNA excision</keyword>